<evidence type="ECO:0000313" key="3">
    <source>
        <dbReference type="Proteomes" id="UP000198844"/>
    </source>
</evidence>
<proteinExistence type="predicted"/>
<dbReference type="Proteomes" id="UP000198844">
    <property type="component" value="Unassembled WGS sequence"/>
</dbReference>
<feature type="region of interest" description="Disordered" evidence="1">
    <location>
        <begin position="68"/>
        <end position="89"/>
    </location>
</feature>
<dbReference type="EMBL" id="FPBH01000003">
    <property type="protein sequence ID" value="SFT68644.1"/>
    <property type="molecule type" value="Genomic_DNA"/>
</dbReference>
<organism evidence="2 3">
    <name type="scientific">Paraburkholderia aspalathi</name>
    <dbReference type="NCBI Taxonomy" id="1324617"/>
    <lineage>
        <taxon>Bacteria</taxon>
        <taxon>Pseudomonadati</taxon>
        <taxon>Pseudomonadota</taxon>
        <taxon>Betaproteobacteria</taxon>
        <taxon>Burkholderiales</taxon>
        <taxon>Burkholderiaceae</taxon>
        <taxon>Paraburkholderia</taxon>
    </lineage>
</organism>
<protein>
    <submittedName>
        <fullName evidence="2">Uncharacterized protein</fullName>
    </submittedName>
</protein>
<dbReference type="AlphaFoldDB" id="A0A1I7A160"/>
<gene>
    <name evidence="2" type="ORF">SAMN05192563_100316</name>
</gene>
<evidence type="ECO:0000256" key="1">
    <source>
        <dbReference type="SAM" id="MobiDB-lite"/>
    </source>
</evidence>
<reference evidence="2 3" key="1">
    <citation type="submission" date="2016-10" db="EMBL/GenBank/DDBJ databases">
        <authorList>
            <person name="de Groot N.N."/>
        </authorList>
    </citation>
    <scope>NUCLEOTIDE SEQUENCE [LARGE SCALE GENOMIC DNA]</scope>
    <source>
        <strain evidence="2 3">LMG 27731</strain>
    </source>
</reference>
<name>A0A1I7A160_9BURK</name>
<evidence type="ECO:0000313" key="2">
    <source>
        <dbReference type="EMBL" id="SFT68644.1"/>
    </source>
</evidence>
<sequence>MNLALVKRVRAHLPDSAAMKPALVTRVLLTFCGIAVVGLGYRAQVAATQTPVVLAALHGKGHDDVRARPASAHLQSAASAVPATSRGAAPAPVPASRVGAASARPSIATIAVTPRAKLIALRAPLSVESANNPFAASSWLPPPPPVEVPVVPEVRAPAPTAPPVPFTYVGELDAKAAKPQVFLSNGERLLIVSPGEVVDDQYRVESVSESDVVLTYLPLNQTQSVSIPREAK</sequence>
<dbReference type="RefSeq" id="WP_244179260.1">
    <property type="nucleotide sequence ID" value="NZ_FPBH01000003.1"/>
</dbReference>
<accession>A0A1I7A160</accession>